<dbReference type="InterPro" id="IPR001039">
    <property type="entry name" value="MHC_I_a_a1/a2"/>
</dbReference>
<keyword evidence="3" id="KW-0812">Transmembrane</keyword>
<dbReference type="InterPro" id="IPR013783">
    <property type="entry name" value="Ig-like_fold"/>
</dbReference>
<evidence type="ECO:0000313" key="8">
    <source>
        <dbReference type="Proteomes" id="UP000290572"/>
    </source>
</evidence>
<reference evidence="7 8" key="1">
    <citation type="submission" date="2018-03" db="EMBL/GenBank/DDBJ databases">
        <title>Draft genome sequence of Rohu Carp (Labeo rohita).</title>
        <authorList>
            <person name="Das P."/>
            <person name="Kushwaha B."/>
            <person name="Joshi C.G."/>
            <person name="Kumar D."/>
            <person name="Nagpure N.S."/>
            <person name="Sahoo L."/>
            <person name="Das S.P."/>
            <person name="Bit A."/>
            <person name="Patnaik S."/>
            <person name="Meher P.K."/>
            <person name="Jayasankar P."/>
            <person name="Koringa P.G."/>
            <person name="Patel N.V."/>
            <person name="Hinsu A.T."/>
            <person name="Kumar R."/>
            <person name="Pandey M."/>
            <person name="Agarwal S."/>
            <person name="Srivastava S."/>
            <person name="Singh M."/>
            <person name="Iquebal M.A."/>
            <person name="Jaiswal S."/>
            <person name="Angadi U.B."/>
            <person name="Kumar N."/>
            <person name="Raza M."/>
            <person name="Shah T.M."/>
            <person name="Rai A."/>
            <person name="Jena J.K."/>
        </authorList>
    </citation>
    <scope>NUCLEOTIDE SEQUENCE [LARGE SCALE GENOMIC DNA]</scope>
    <source>
        <strain evidence="7">DASCIFA01</strain>
        <tissue evidence="7">Testis</tissue>
    </source>
</reference>
<dbReference type="InterPro" id="IPR011161">
    <property type="entry name" value="MHC_I-like_Ag-recog"/>
</dbReference>
<protein>
    <submittedName>
        <fullName evidence="7">MHC class I</fullName>
    </submittedName>
</protein>
<dbReference type="SUPFAM" id="SSF54452">
    <property type="entry name" value="MHC antigen-recognition domain"/>
    <property type="match status" value="1"/>
</dbReference>
<dbReference type="SUPFAM" id="SSF48726">
    <property type="entry name" value="Immunoglobulin"/>
    <property type="match status" value="1"/>
</dbReference>
<keyword evidence="3" id="KW-1133">Transmembrane helix</keyword>
<feature type="domain" description="MHC class I-like antigen recognition-like" evidence="5">
    <location>
        <begin position="17"/>
        <end position="185"/>
    </location>
</feature>
<dbReference type="GO" id="GO:0005615">
    <property type="term" value="C:extracellular space"/>
    <property type="evidence" value="ECO:0007669"/>
    <property type="project" value="TreeGrafter"/>
</dbReference>
<dbReference type="Proteomes" id="UP000290572">
    <property type="component" value="Unassembled WGS sequence"/>
</dbReference>
<feature type="domain" description="Immunoglobulin C1-set" evidence="6">
    <location>
        <begin position="194"/>
        <end position="231"/>
    </location>
</feature>
<keyword evidence="8" id="KW-1185">Reference proteome</keyword>
<dbReference type="InterPro" id="IPR003597">
    <property type="entry name" value="Ig_C1-set"/>
</dbReference>
<dbReference type="AlphaFoldDB" id="A0A498MHQ8"/>
<keyword evidence="1" id="KW-0325">Glycoprotein</keyword>
<dbReference type="EMBL" id="QBIY01012781">
    <property type="protein sequence ID" value="RXN16547.1"/>
    <property type="molecule type" value="Genomic_DNA"/>
</dbReference>
<dbReference type="InterPro" id="IPR050208">
    <property type="entry name" value="MHC_class-I_related"/>
</dbReference>
<dbReference type="GO" id="GO:0006955">
    <property type="term" value="P:immune response"/>
    <property type="evidence" value="ECO:0007669"/>
    <property type="project" value="TreeGrafter"/>
</dbReference>
<keyword evidence="3" id="KW-0472">Membrane</keyword>
<dbReference type="InterPro" id="IPR037055">
    <property type="entry name" value="MHC_I-like_Ag-recog_sf"/>
</dbReference>
<dbReference type="PANTHER" id="PTHR16675:SF193">
    <property type="entry name" value="LOC571647 PROTEIN-RELATED"/>
    <property type="match status" value="1"/>
</dbReference>
<keyword evidence="4" id="KW-0732">Signal</keyword>
<dbReference type="InterPro" id="IPR036179">
    <property type="entry name" value="Ig-like_dom_sf"/>
</dbReference>
<evidence type="ECO:0000259" key="5">
    <source>
        <dbReference type="Pfam" id="PF00129"/>
    </source>
</evidence>
<dbReference type="InterPro" id="IPR011162">
    <property type="entry name" value="MHC_I/II-like_Ag-recog"/>
</dbReference>
<dbReference type="PANTHER" id="PTHR16675">
    <property type="entry name" value="MHC CLASS I-RELATED"/>
    <property type="match status" value="1"/>
</dbReference>
<evidence type="ECO:0000256" key="2">
    <source>
        <dbReference type="RuleBase" id="RU004439"/>
    </source>
</evidence>
<accession>A0A498MHQ8</accession>
<evidence type="ECO:0000313" key="7">
    <source>
        <dbReference type="EMBL" id="RXN16547.1"/>
    </source>
</evidence>
<evidence type="ECO:0000256" key="3">
    <source>
        <dbReference type="SAM" id="Phobius"/>
    </source>
</evidence>
<feature type="chain" id="PRO_5019742054" evidence="4">
    <location>
        <begin position="17"/>
        <end position="312"/>
    </location>
</feature>
<evidence type="ECO:0000259" key="6">
    <source>
        <dbReference type="Pfam" id="PF07654"/>
    </source>
</evidence>
<name>A0A498MHQ8_LABRO</name>
<gene>
    <name evidence="7" type="ORF">ROHU_008312</name>
</gene>
<comment type="caution">
    <text evidence="7">The sequence shown here is derived from an EMBL/GenBank/DDBJ whole genome shotgun (WGS) entry which is preliminary data.</text>
</comment>
<comment type="similarity">
    <text evidence="2">Belongs to the MHC class I family.</text>
</comment>
<organism evidence="7 8">
    <name type="scientific">Labeo rohita</name>
    <name type="common">Indian major carp</name>
    <name type="synonym">Cyprinus rohita</name>
    <dbReference type="NCBI Taxonomy" id="84645"/>
    <lineage>
        <taxon>Eukaryota</taxon>
        <taxon>Metazoa</taxon>
        <taxon>Chordata</taxon>
        <taxon>Craniata</taxon>
        <taxon>Vertebrata</taxon>
        <taxon>Euteleostomi</taxon>
        <taxon>Actinopterygii</taxon>
        <taxon>Neopterygii</taxon>
        <taxon>Teleostei</taxon>
        <taxon>Ostariophysi</taxon>
        <taxon>Cypriniformes</taxon>
        <taxon>Cyprinidae</taxon>
        <taxon>Labeoninae</taxon>
        <taxon>Labeonini</taxon>
        <taxon>Labeo</taxon>
    </lineage>
</organism>
<feature type="signal peptide" evidence="4">
    <location>
        <begin position="1"/>
        <end position="16"/>
    </location>
</feature>
<evidence type="ECO:0000256" key="4">
    <source>
        <dbReference type="SAM" id="SignalP"/>
    </source>
</evidence>
<dbReference type="Pfam" id="PF07654">
    <property type="entry name" value="C1-set"/>
    <property type="match status" value="1"/>
</dbReference>
<sequence length="312" mass="36981">MRLFVLLLFGIHLTFAGKHSLKYFYLSVSGDDDEFTTVGLVDDRQFIYFDINTKKALPKAEWIMRQNQEADYLDRQTALMIYEHNWIKKHVWIKSAGVHTYQLIYGCEWNDRTGETNGFRQYGYDGEDFLFLDLKTEKWISSMEEGFNTQERCNNETVRLEYWKYYLKIECIEILKEFLQLEKSSLEKTDTYSDVKVGTLLPNEDGTFQKTVTLQAEPDEWRKNEYTCVVKLNSETIRKRLTDNEIRTKYERHAPVGMTVAVVVVVVILLIAIAVLCYFKAEEGEFRLYTKFFDCESKREIGLQYYRFQSPH</sequence>
<evidence type="ECO:0000256" key="1">
    <source>
        <dbReference type="ARBA" id="ARBA00023180"/>
    </source>
</evidence>
<dbReference type="PRINTS" id="PR01638">
    <property type="entry name" value="MHCCLASSI"/>
</dbReference>
<dbReference type="Gene3D" id="3.30.500.10">
    <property type="entry name" value="MHC class I-like antigen recognition-like"/>
    <property type="match status" value="1"/>
</dbReference>
<proteinExistence type="inferred from homology"/>
<dbReference type="Gene3D" id="2.60.40.10">
    <property type="entry name" value="Immunoglobulins"/>
    <property type="match status" value="1"/>
</dbReference>
<feature type="transmembrane region" description="Helical" evidence="3">
    <location>
        <begin position="256"/>
        <end position="279"/>
    </location>
</feature>
<dbReference type="GO" id="GO:0009897">
    <property type="term" value="C:external side of plasma membrane"/>
    <property type="evidence" value="ECO:0007669"/>
    <property type="project" value="TreeGrafter"/>
</dbReference>
<dbReference type="Pfam" id="PF00129">
    <property type="entry name" value="MHC_I"/>
    <property type="match status" value="1"/>
</dbReference>